<organism evidence="7 8">
    <name type="scientific">Sporothrix bragantina</name>
    <dbReference type="NCBI Taxonomy" id="671064"/>
    <lineage>
        <taxon>Eukaryota</taxon>
        <taxon>Fungi</taxon>
        <taxon>Dikarya</taxon>
        <taxon>Ascomycota</taxon>
        <taxon>Pezizomycotina</taxon>
        <taxon>Sordariomycetes</taxon>
        <taxon>Sordariomycetidae</taxon>
        <taxon>Ophiostomatales</taxon>
        <taxon>Ophiostomataceae</taxon>
        <taxon>Sporothrix</taxon>
    </lineage>
</organism>
<comment type="caution">
    <text evidence="7">The sequence shown here is derived from an EMBL/GenBank/DDBJ whole genome shotgun (WGS) entry which is preliminary data.</text>
</comment>
<evidence type="ECO:0000313" key="7">
    <source>
        <dbReference type="EMBL" id="CAK7222116.1"/>
    </source>
</evidence>
<gene>
    <name evidence="7" type="primary">RAD14</name>
    <name evidence="7" type="ORF">SBRCBS47491_004760</name>
</gene>
<sequence>MDRSTRSGAQSGASSRPHDDVDVRLRSKEIREQNERAAQRAAGTINQSPAKGYLASSDVYVVGDKNSRNASNTSSAAGIKRPHDAIAVTDLPANHRNAGSGQDVEIRPAKNFAKFVDYNFSAMTDTKGGFLSTDDDPFNKALQDGSRPQEARPAHMTVAEWERMQTIRNLKRLKQGPYEPGLSVLSDAKEQKKCAECGSREIDWVWEEVFNVCVCNACKDKLPDKYSLLTKTECKEDYLLTDPELKDEELLPHLSKPNPHKSHWHDMMLFLRCQVEEYAIKTKWGSAEALDAEFERREIDKKRRKEAKFKEKLLQLKKKTRTEAYRRNARGKSSADGEARATTFGDAVGSQGRHVHEWGRAVENEDGMSVKRCVSCGMEVEELEF</sequence>
<evidence type="ECO:0000256" key="4">
    <source>
        <dbReference type="SAM" id="Coils"/>
    </source>
</evidence>
<evidence type="ECO:0000256" key="1">
    <source>
        <dbReference type="ARBA" id="ARBA00004123"/>
    </source>
</evidence>
<dbReference type="InterPro" id="IPR000465">
    <property type="entry name" value="XPA/RAD14"/>
</dbReference>
<evidence type="ECO:0000256" key="2">
    <source>
        <dbReference type="ARBA" id="ARBA00022833"/>
    </source>
</evidence>
<feature type="domain" description="XPA C-terminal" evidence="6">
    <location>
        <begin position="225"/>
        <end position="275"/>
    </location>
</feature>
<dbReference type="Pfam" id="PF05181">
    <property type="entry name" value="XPA_C"/>
    <property type="match status" value="1"/>
</dbReference>
<name>A0ABP0BRG4_9PEZI</name>
<dbReference type="InterPro" id="IPR022656">
    <property type="entry name" value="XPA_C"/>
</dbReference>
<dbReference type="SUPFAM" id="SSF46955">
    <property type="entry name" value="Putative DNA-binding domain"/>
    <property type="match status" value="1"/>
</dbReference>
<evidence type="ECO:0000313" key="8">
    <source>
        <dbReference type="Proteomes" id="UP001642406"/>
    </source>
</evidence>
<comment type="subcellular location">
    <subcellularLocation>
        <location evidence="1">Nucleus</location>
    </subcellularLocation>
</comment>
<feature type="coiled-coil region" evidence="4">
    <location>
        <begin position="292"/>
        <end position="319"/>
    </location>
</feature>
<proteinExistence type="predicted"/>
<accession>A0ABP0BRG4</accession>
<dbReference type="InterPro" id="IPR022658">
    <property type="entry name" value="XPA_CS"/>
</dbReference>
<protein>
    <submittedName>
        <fullName evidence="7">DNA repair protein rad14</fullName>
    </submittedName>
</protein>
<dbReference type="EMBL" id="CAWUHC010000037">
    <property type="protein sequence ID" value="CAK7222116.1"/>
    <property type="molecule type" value="Genomic_DNA"/>
</dbReference>
<dbReference type="NCBIfam" id="TIGR00598">
    <property type="entry name" value="rad14"/>
    <property type="match status" value="1"/>
</dbReference>
<dbReference type="Gene3D" id="3.90.530.10">
    <property type="entry name" value="XPA C-terminal domain"/>
    <property type="match status" value="1"/>
</dbReference>
<reference evidence="7 8" key="1">
    <citation type="submission" date="2024-01" db="EMBL/GenBank/DDBJ databases">
        <authorList>
            <person name="Allen C."/>
            <person name="Tagirdzhanova G."/>
        </authorList>
    </citation>
    <scope>NUCLEOTIDE SEQUENCE [LARGE SCALE GENOMIC DNA]</scope>
</reference>
<dbReference type="InterPro" id="IPR037129">
    <property type="entry name" value="XPA_sf"/>
</dbReference>
<feature type="compositionally biased region" description="Polar residues" evidence="5">
    <location>
        <begin position="1"/>
        <end position="14"/>
    </location>
</feature>
<evidence type="ECO:0000259" key="6">
    <source>
        <dbReference type="Pfam" id="PF05181"/>
    </source>
</evidence>
<keyword evidence="3" id="KW-0539">Nucleus</keyword>
<evidence type="ECO:0000256" key="5">
    <source>
        <dbReference type="SAM" id="MobiDB-lite"/>
    </source>
</evidence>
<dbReference type="Proteomes" id="UP001642406">
    <property type="component" value="Unassembled WGS sequence"/>
</dbReference>
<evidence type="ECO:0000256" key="3">
    <source>
        <dbReference type="ARBA" id="ARBA00023242"/>
    </source>
</evidence>
<keyword evidence="4" id="KW-0175">Coiled coil</keyword>
<feature type="region of interest" description="Disordered" evidence="5">
    <location>
        <begin position="1"/>
        <end position="49"/>
    </location>
</feature>
<dbReference type="PANTHER" id="PTHR10142">
    <property type="entry name" value="DNA REPAIR PROTEIN COMPLEMENTING XP-A CELLS"/>
    <property type="match status" value="1"/>
</dbReference>
<keyword evidence="2" id="KW-0862">Zinc</keyword>
<dbReference type="PROSITE" id="PS00753">
    <property type="entry name" value="XPA_2"/>
    <property type="match status" value="1"/>
</dbReference>
<dbReference type="InterPro" id="IPR009061">
    <property type="entry name" value="DNA-bd_dom_put_sf"/>
</dbReference>
<dbReference type="PANTHER" id="PTHR10142:SF0">
    <property type="entry name" value="DNA REPAIR PROTEIN COMPLEMENTING XP-A CELLS"/>
    <property type="match status" value="1"/>
</dbReference>
<feature type="compositionally biased region" description="Basic and acidic residues" evidence="5">
    <location>
        <begin position="16"/>
        <end position="38"/>
    </location>
</feature>
<keyword evidence="8" id="KW-1185">Reference proteome</keyword>
<dbReference type="CDD" id="cd21077">
    <property type="entry name" value="DBD_Rad14"/>
    <property type="match status" value="1"/>
</dbReference>
<feature type="region of interest" description="Disordered" evidence="5">
    <location>
        <begin position="324"/>
        <end position="350"/>
    </location>
</feature>